<dbReference type="Proteomes" id="UP000006334">
    <property type="component" value="Unassembled WGS sequence"/>
</dbReference>
<evidence type="ECO:0008006" key="3">
    <source>
        <dbReference type="Google" id="ProtNLM"/>
    </source>
</evidence>
<name>K6XXN8_9ALTE</name>
<proteinExistence type="predicted"/>
<keyword evidence="2" id="KW-1185">Reference proteome</keyword>
<dbReference type="RefSeq" id="WP_008846213.1">
    <property type="nucleotide sequence ID" value="NZ_BAEN01000070.1"/>
</dbReference>
<evidence type="ECO:0000313" key="1">
    <source>
        <dbReference type="EMBL" id="GAC16411.1"/>
    </source>
</evidence>
<sequence length="216" mass="24425">MPFVKPEALQQVESVCTKHSKILHSPNYIRGLVFAVSAAPEIPMPDQWLKWAFKGAGGSISEAEIDHVAEVLMGLLQYELAQMRTNNLDFPGKGVPLPDNLSEKLSVSEWLKGLLSGHSRLESVWQACWQQVETKEPEKLLKFQRDLKHCLLMFSSFADIPMAIEQAKKVNNIKLLDNLPKIYASLPEALKTYVKLSGQLAQYLPEQFETFEQEKS</sequence>
<gene>
    <name evidence="1" type="ORF">GLIP_3800</name>
</gene>
<protein>
    <recommendedName>
        <fullName evidence="3">YecA family protein</fullName>
    </recommendedName>
</protein>
<accession>K6XXN8</accession>
<dbReference type="EMBL" id="BAEN01000070">
    <property type="protein sequence ID" value="GAC16411.1"/>
    <property type="molecule type" value="Genomic_DNA"/>
</dbReference>
<organism evidence="1 2">
    <name type="scientific">Aliiglaciecola lipolytica E3</name>
    <dbReference type="NCBI Taxonomy" id="1127673"/>
    <lineage>
        <taxon>Bacteria</taxon>
        <taxon>Pseudomonadati</taxon>
        <taxon>Pseudomonadota</taxon>
        <taxon>Gammaproteobacteria</taxon>
        <taxon>Alteromonadales</taxon>
        <taxon>Alteromonadaceae</taxon>
        <taxon>Aliiglaciecola</taxon>
    </lineage>
</organism>
<comment type="caution">
    <text evidence="1">The sequence shown here is derived from an EMBL/GenBank/DDBJ whole genome shotgun (WGS) entry which is preliminary data.</text>
</comment>
<reference evidence="1 2" key="1">
    <citation type="journal article" date="2017" name="Antonie Van Leeuwenhoek">
        <title>Rhizobium rhizosphaerae sp. nov., a novel species isolated from rice rhizosphere.</title>
        <authorList>
            <person name="Zhao J.J."/>
            <person name="Zhang J."/>
            <person name="Zhang R.J."/>
            <person name="Zhang C.W."/>
            <person name="Yin H.Q."/>
            <person name="Zhang X.X."/>
        </authorList>
    </citation>
    <scope>NUCLEOTIDE SEQUENCE [LARGE SCALE GENOMIC DNA]</scope>
    <source>
        <strain evidence="1 2">E3</strain>
    </source>
</reference>
<dbReference type="eggNOG" id="COG3318">
    <property type="taxonomic scope" value="Bacteria"/>
</dbReference>
<dbReference type="OrthoDB" id="6383265at2"/>
<evidence type="ECO:0000313" key="2">
    <source>
        <dbReference type="Proteomes" id="UP000006334"/>
    </source>
</evidence>
<dbReference type="AlphaFoldDB" id="K6XXN8"/>